<reference evidence="7" key="1">
    <citation type="journal article" date="2019" name="Environ. Microbiol.">
        <title>Fungal ecological strategies reflected in gene transcription - a case study of two litter decomposers.</title>
        <authorList>
            <person name="Barbi F."/>
            <person name="Kohler A."/>
            <person name="Barry K."/>
            <person name="Baskaran P."/>
            <person name="Daum C."/>
            <person name="Fauchery L."/>
            <person name="Ihrmark K."/>
            <person name="Kuo A."/>
            <person name="LaButti K."/>
            <person name="Lipzen A."/>
            <person name="Morin E."/>
            <person name="Grigoriev I.V."/>
            <person name="Henrissat B."/>
            <person name="Lindahl B."/>
            <person name="Martin F."/>
        </authorList>
    </citation>
    <scope>NUCLEOTIDE SEQUENCE</scope>
    <source>
        <strain evidence="7">JB14</strain>
    </source>
</reference>
<dbReference type="SUPFAM" id="SSF52151">
    <property type="entry name" value="FabD/lysophospholipase-like"/>
    <property type="match status" value="1"/>
</dbReference>
<dbReference type="Pfam" id="PF00109">
    <property type="entry name" value="ketoacyl-synt"/>
    <property type="match status" value="1"/>
</dbReference>
<keyword evidence="2" id="KW-0597">Phosphoprotein</keyword>
<name>A0A6A4HL48_9AGAR</name>
<dbReference type="Gene3D" id="3.40.50.720">
    <property type="entry name" value="NAD(P)-binding Rossmann-like Domain"/>
    <property type="match status" value="1"/>
</dbReference>
<dbReference type="PANTHER" id="PTHR43775">
    <property type="entry name" value="FATTY ACID SYNTHASE"/>
    <property type="match status" value="1"/>
</dbReference>
<dbReference type="EMBL" id="ML769478">
    <property type="protein sequence ID" value="KAE9398743.1"/>
    <property type="molecule type" value="Genomic_DNA"/>
</dbReference>
<dbReference type="OrthoDB" id="329835at2759"/>
<dbReference type="SMART" id="SM00825">
    <property type="entry name" value="PKS_KS"/>
    <property type="match status" value="1"/>
</dbReference>
<sequence>VGIAAELPSGTTSKTNLRYADLFEFLECKGEAYENIPHERYGTGDSPFSQRIITNTGAFLKDIGLFDPLEFSISARDAKGMSVGTRKLIELSFLALYDSEIDYRGRNVGCYMTAELYSTADPVNSQGSFAGYPYMVANKVSYHLDLTGPSFPLQTACSSSAVGTHVAVQALRAGDCEAAVVGACQLNLREEDWIQYSDGHVLSPDGKCKPMDVSANGFSKAEGAVVVVLKLLDDAIRDGDHIYASILGTGVTSSGSIAPVSAPVASAQAKAMQVAFNGTGKRPQDVDFVELHATGTAAGDPVEANWVGEYFRRNEPLQVGSIKGNLGHLECAAFLASLAKACLMFEKRLIPPTTNLNVRNPAILWDEFKLNATITTIPLPCALGKSSISINSSGIGGVNAHALVESSPLSCSKECHAAETTGSILFVAGGLSPRSAAQICESVSHLTAQHPSEIPYLSTAFGRRSRQVTWRSFGVLNPGKPLKFSTPALSPRRPSPIVFVFSGQGSQHINMGRELFKRYTVFRQSVLGSDMIFQKATGYSFICRTGLFDNKEHECQLGDTWPIAVISPALTIFQIALVDLLESLGVVPNSVVGHSAGETAVLFASGGGSRALAIEVSIARGNAMALAERVDRGMAAFGCSSEVAEDIINKTMSVTDADIVLDVACFNSPNAVIISGHDSGLKHAMEYAQAQGIFNRRLKTSVPVHSKLMHDCEEQYKRTVEEVFSKHGVQLPRVKTYSTVTGDRYDSAFTPSYFWKNAAQPVLFTSAISSILRDAPAATFLEIGPHPALLSYIESISSGEASVIGVSHRTNSEQSVLLQALGKLTVLGNNCIDFHQLNCTPKSMKLNVPLPPYPFHRKDMPYYTGSMVNNTVSSARPLLNEQLLSDSVANPQLTDHYIREESIMPAAGYIDMLLQTGATCLSNVHFEGAMIIGLQQRLKIQLIDEDDSWSIVSTTRSADSTYESGKVLQRVHAKGLKHNSPWELQIPSDFSKVHTREIAMHTEEFYNTMSYFAQYGPWYRRLLNLSRGQNEWIAEIKGLAGSGRSIISAHGYVFHPALLDACIHPVVHPYITGNADKNSYFLPAGIQLVALNGQGSKIDVYERVYSFITLTKWLPDSQVFDIKITTAEGKPLLQMIGLKVERHELRPGGMPSVRFEMVYELVDDSPVNGNGISALTVSVYLSVSDHTITHVVFLPGQELQIWQSISRFRQKGHNHIYIQALSGLDSATAEGFCRSLNKELLDCRVHLIIFDDANTDSTLRLKKLLAISQSDALKDELEVYVESSGRIFVPRIQPVPLPSTPLTLNSHRHHYWEVNSSMHKSDSHIVSHPRPYIPQDHVLVQVEEVSSAYFGLRVLKGVVCDPGSMEWPTGSEVLGIQDAGNICNTYVAHRSEIISCSSIDLNVNAIFPIMVAQLGLGPDYLEYPSRQKHSRGIIADETGIGKGISAVLNAFGIETVLLGPDITLETLTLLQKSDFILHGMNSSEAIRRISSLNLSGVPLYAWNDHATGARAALQRNAWSKGNIINSALRLFSQSLADKNLPFDAPLKIAEIEKSTLVIEGCLLSDEKTYLIVGGIGSLGLQIAYWMYTARARSIVLTSRSGVSSVLGRKNTTATRLLTHLQTLEDLNLRLEACDATSFKNMKHLISEIGPLGGCIMSSVVLSDAAITSHTPDTYYRAFPPKVDAYKILESIVEIAKLDFLIVLSSAATFGSAGQTNYSSANTTVDHMARHYRNTFSLVVPAILDSDAVTHSEDYSTDPALVHWIPWAKSSRELCLYIEDGLRRLNSEELWLYIPDYNWADVQKYFGPSQLYNHLVQASSITFSKESSVSALASLEKLICDILEIDSDDFSPEIPLTAYGLDSISASRVSVALLPMVTMTQLQLLGDVCLNDIKHRITQSLPDTQAETVLV</sequence>
<feature type="domain" description="Ketosynthase family 3 (KS3)" evidence="5">
    <location>
        <begin position="1"/>
        <end position="406"/>
    </location>
</feature>
<dbReference type="InterPro" id="IPR020841">
    <property type="entry name" value="PKS_Beta-ketoAc_synthase_dom"/>
</dbReference>
<dbReference type="InterPro" id="IPR001227">
    <property type="entry name" value="Ac_transferase_dom_sf"/>
</dbReference>
<feature type="active site" description="Proton donor; for dehydratase activity" evidence="4">
    <location>
        <position position="1060"/>
    </location>
</feature>
<evidence type="ECO:0000313" key="8">
    <source>
        <dbReference type="Proteomes" id="UP000799118"/>
    </source>
</evidence>
<organism evidence="7 8">
    <name type="scientific">Gymnopus androsaceus JB14</name>
    <dbReference type="NCBI Taxonomy" id="1447944"/>
    <lineage>
        <taxon>Eukaryota</taxon>
        <taxon>Fungi</taxon>
        <taxon>Dikarya</taxon>
        <taxon>Basidiomycota</taxon>
        <taxon>Agaricomycotina</taxon>
        <taxon>Agaricomycetes</taxon>
        <taxon>Agaricomycetidae</taxon>
        <taxon>Agaricales</taxon>
        <taxon>Marasmiineae</taxon>
        <taxon>Omphalotaceae</taxon>
        <taxon>Gymnopus</taxon>
    </lineage>
</organism>
<protein>
    <recommendedName>
        <fullName evidence="9">Polyketide synthase</fullName>
    </recommendedName>
</protein>
<keyword evidence="3" id="KW-0808">Transferase</keyword>
<gene>
    <name evidence="7" type="ORF">BT96DRAFT_1105433</name>
</gene>
<dbReference type="Proteomes" id="UP000799118">
    <property type="component" value="Unassembled WGS sequence"/>
</dbReference>
<dbReference type="InterPro" id="IPR016035">
    <property type="entry name" value="Acyl_Trfase/lysoPLipase"/>
</dbReference>
<evidence type="ECO:0008006" key="9">
    <source>
        <dbReference type="Google" id="ProtNLM"/>
    </source>
</evidence>
<dbReference type="SMART" id="SM00827">
    <property type="entry name" value="PKS_AT"/>
    <property type="match status" value="1"/>
</dbReference>
<evidence type="ECO:0000259" key="6">
    <source>
        <dbReference type="PROSITE" id="PS52019"/>
    </source>
</evidence>
<dbReference type="SUPFAM" id="SSF51735">
    <property type="entry name" value="NAD(P)-binding Rossmann-fold domains"/>
    <property type="match status" value="1"/>
</dbReference>
<dbReference type="Pfam" id="PF02801">
    <property type="entry name" value="Ketoacyl-synt_C"/>
    <property type="match status" value="1"/>
</dbReference>
<dbReference type="InterPro" id="IPR014031">
    <property type="entry name" value="Ketoacyl_synth_C"/>
</dbReference>
<feature type="region of interest" description="C-terminal hotdog fold" evidence="4">
    <location>
        <begin position="995"/>
        <end position="1149"/>
    </location>
</feature>
<dbReference type="InterPro" id="IPR057326">
    <property type="entry name" value="KR_dom"/>
</dbReference>
<dbReference type="InterPro" id="IPR014030">
    <property type="entry name" value="Ketoacyl_synth_N"/>
</dbReference>
<evidence type="ECO:0000256" key="4">
    <source>
        <dbReference type="PROSITE-ProRule" id="PRU01363"/>
    </source>
</evidence>
<evidence type="ECO:0000256" key="3">
    <source>
        <dbReference type="ARBA" id="ARBA00022679"/>
    </source>
</evidence>
<dbReference type="InterPro" id="IPR049551">
    <property type="entry name" value="PKS_DH_C"/>
</dbReference>
<dbReference type="PANTHER" id="PTHR43775:SF37">
    <property type="entry name" value="SI:DKEY-61P9.11"/>
    <property type="match status" value="1"/>
</dbReference>
<dbReference type="InterPro" id="IPR050091">
    <property type="entry name" value="PKS_NRPS_Biosynth_Enz"/>
</dbReference>
<dbReference type="Gene3D" id="3.10.129.110">
    <property type="entry name" value="Polyketide synthase dehydratase"/>
    <property type="match status" value="1"/>
</dbReference>
<proteinExistence type="predicted"/>
<dbReference type="InterPro" id="IPR014043">
    <property type="entry name" value="Acyl_transferase_dom"/>
</dbReference>
<feature type="region of interest" description="N-terminal hotdog fold" evidence="4">
    <location>
        <begin position="861"/>
        <end position="974"/>
    </location>
</feature>
<evidence type="ECO:0000313" key="7">
    <source>
        <dbReference type="EMBL" id="KAE9398743.1"/>
    </source>
</evidence>
<feature type="non-terminal residue" evidence="7">
    <location>
        <position position="1"/>
    </location>
</feature>
<dbReference type="Pfam" id="PF00698">
    <property type="entry name" value="Acyl_transf_1"/>
    <property type="match status" value="1"/>
</dbReference>
<dbReference type="Pfam" id="PF08659">
    <property type="entry name" value="KR"/>
    <property type="match status" value="1"/>
</dbReference>
<dbReference type="InterPro" id="IPR009081">
    <property type="entry name" value="PP-bd_ACP"/>
</dbReference>
<dbReference type="InterPro" id="IPR016039">
    <property type="entry name" value="Thiolase-like"/>
</dbReference>
<dbReference type="GO" id="GO:0006633">
    <property type="term" value="P:fatty acid biosynthetic process"/>
    <property type="evidence" value="ECO:0007669"/>
    <property type="project" value="TreeGrafter"/>
</dbReference>
<dbReference type="InterPro" id="IPR016036">
    <property type="entry name" value="Malonyl_transacylase_ACP-bd"/>
</dbReference>
<keyword evidence="1" id="KW-0596">Phosphopantetheine</keyword>
<dbReference type="Gene3D" id="3.40.47.10">
    <property type="match status" value="1"/>
</dbReference>
<dbReference type="Pfam" id="PF00550">
    <property type="entry name" value="PP-binding"/>
    <property type="match status" value="1"/>
</dbReference>
<dbReference type="Gene3D" id="3.40.366.10">
    <property type="entry name" value="Malonyl-Coenzyme A Acyl Carrier Protein, domain 2"/>
    <property type="match status" value="1"/>
</dbReference>
<dbReference type="PROSITE" id="PS52019">
    <property type="entry name" value="PKS_MFAS_DH"/>
    <property type="match status" value="1"/>
</dbReference>
<evidence type="ECO:0000256" key="1">
    <source>
        <dbReference type="ARBA" id="ARBA00022450"/>
    </source>
</evidence>
<keyword evidence="8" id="KW-1185">Reference proteome</keyword>
<dbReference type="InterPro" id="IPR036291">
    <property type="entry name" value="NAD(P)-bd_dom_sf"/>
</dbReference>
<dbReference type="PROSITE" id="PS52004">
    <property type="entry name" value="KS3_2"/>
    <property type="match status" value="1"/>
</dbReference>
<dbReference type="InterPro" id="IPR013968">
    <property type="entry name" value="PKS_KR"/>
</dbReference>
<dbReference type="SMART" id="SM00822">
    <property type="entry name" value="PKS_KR"/>
    <property type="match status" value="1"/>
</dbReference>
<dbReference type="SUPFAM" id="SSF55048">
    <property type="entry name" value="Probable ACP-binding domain of malonyl-CoA ACP transacylase"/>
    <property type="match status" value="1"/>
</dbReference>
<dbReference type="CDD" id="cd00833">
    <property type="entry name" value="PKS"/>
    <property type="match status" value="1"/>
</dbReference>
<dbReference type="SUPFAM" id="SSF53901">
    <property type="entry name" value="Thiolase-like"/>
    <property type="match status" value="1"/>
</dbReference>
<accession>A0A6A4HL48</accession>
<dbReference type="InterPro" id="IPR049900">
    <property type="entry name" value="PKS_mFAS_DH"/>
</dbReference>
<feature type="domain" description="PKS/mFAS DH" evidence="6">
    <location>
        <begin position="861"/>
        <end position="1149"/>
    </location>
</feature>
<feature type="active site" description="Proton acceptor; for dehydratase activity" evidence="4">
    <location>
        <position position="896"/>
    </location>
</feature>
<evidence type="ECO:0000259" key="5">
    <source>
        <dbReference type="PROSITE" id="PS52004"/>
    </source>
</evidence>
<evidence type="ECO:0000256" key="2">
    <source>
        <dbReference type="ARBA" id="ARBA00022553"/>
    </source>
</evidence>
<dbReference type="Pfam" id="PF14765">
    <property type="entry name" value="PS-DH"/>
    <property type="match status" value="1"/>
</dbReference>
<dbReference type="GO" id="GO:0004312">
    <property type="term" value="F:fatty acid synthase activity"/>
    <property type="evidence" value="ECO:0007669"/>
    <property type="project" value="TreeGrafter"/>
</dbReference>
<dbReference type="InterPro" id="IPR042104">
    <property type="entry name" value="PKS_dehydratase_sf"/>
</dbReference>